<comment type="cofactor">
    <cofactor evidence="6">
        <name>Zn(2+)</name>
        <dbReference type="ChEBI" id="CHEBI:29105"/>
    </cofactor>
    <text evidence="6">Binds 1 zinc ion per subunit.</text>
</comment>
<keyword evidence="2" id="KW-0479">Metal-binding</keyword>
<dbReference type="RefSeq" id="WP_126125960.1">
    <property type="nucleotide sequence ID" value="NZ_CP034464.1"/>
</dbReference>
<dbReference type="Proteomes" id="UP000275663">
    <property type="component" value="Chromosome"/>
</dbReference>
<keyword evidence="1 6" id="KW-0645">Protease</keyword>
<evidence type="ECO:0000256" key="6">
    <source>
        <dbReference type="RuleBase" id="RU003983"/>
    </source>
</evidence>
<dbReference type="PANTHER" id="PTHR10120">
    <property type="entry name" value="CAAX PRENYL PROTEASE 1"/>
    <property type="match status" value="1"/>
</dbReference>
<accession>A0A3S9HEI3</accession>
<evidence type="ECO:0000256" key="2">
    <source>
        <dbReference type="ARBA" id="ARBA00022723"/>
    </source>
</evidence>
<dbReference type="Pfam" id="PF01435">
    <property type="entry name" value="Peptidase_M48"/>
    <property type="match status" value="1"/>
</dbReference>
<dbReference type="GO" id="GO:0046872">
    <property type="term" value="F:metal ion binding"/>
    <property type="evidence" value="ECO:0007669"/>
    <property type="project" value="UniProtKB-KW"/>
</dbReference>
<evidence type="ECO:0000313" key="9">
    <source>
        <dbReference type="EMBL" id="AZP10561.1"/>
    </source>
</evidence>
<keyword evidence="7" id="KW-0472">Membrane</keyword>
<name>A0A3S9HEI3_9BURK</name>
<proteinExistence type="inferred from homology"/>
<dbReference type="GO" id="GO:0006508">
    <property type="term" value="P:proteolysis"/>
    <property type="evidence" value="ECO:0007669"/>
    <property type="project" value="UniProtKB-KW"/>
</dbReference>
<organism evidence="9 10">
    <name type="scientific">Undibacterium parvum</name>
    <dbReference type="NCBI Taxonomy" id="401471"/>
    <lineage>
        <taxon>Bacteria</taxon>
        <taxon>Pseudomonadati</taxon>
        <taxon>Pseudomonadota</taxon>
        <taxon>Betaproteobacteria</taxon>
        <taxon>Burkholderiales</taxon>
        <taxon>Oxalobacteraceae</taxon>
        <taxon>Undibacterium</taxon>
    </lineage>
</organism>
<comment type="similarity">
    <text evidence="6">Belongs to the peptidase M48 family.</text>
</comment>
<evidence type="ECO:0000313" key="10">
    <source>
        <dbReference type="Proteomes" id="UP000275663"/>
    </source>
</evidence>
<keyword evidence="5 6" id="KW-0482">Metalloprotease</keyword>
<keyword evidence="7" id="KW-0812">Transmembrane</keyword>
<keyword evidence="4 6" id="KW-0862">Zinc</keyword>
<dbReference type="GO" id="GO:0004222">
    <property type="term" value="F:metalloendopeptidase activity"/>
    <property type="evidence" value="ECO:0007669"/>
    <property type="project" value="InterPro"/>
</dbReference>
<feature type="domain" description="Peptidase M48" evidence="8">
    <location>
        <begin position="9"/>
        <end position="102"/>
    </location>
</feature>
<reference evidence="9 10" key="1">
    <citation type="journal article" date="2011" name="Int. J. Syst. Evol. Microbiol.">
        <title>Description of Undibacterium oligocarboniphilum sp. nov., isolated from purified water, and Undibacterium pigrum strain CCUG 49012 as the type strain of Undibacterium parvum sp. nov., and emended descriptions of the genus Undibacterium and the species Undibacterium pigrum.</title>
        <authorList>
            <person name="Eder W."/>
            <person name="Wanner G."/>
            <person name="Ludwig W."/>
            <person name="Busse H.J."/>
            <person name="Ziemke-Kageler F."/>
            <person name="Lang E."/>
        </authorList>
    </citation>
    <scope>NUCLEOTIDE SEQUENCE [LARGE SCALE GENOMIC DNA]</scope>
    <source>
        <strain evidence="9 10">DSM 23061</strain>
    </source>
</reference>
<dbReference type="KEGG" id="upv:EJN92_00040"/>
<keyword evidence="3 6" id="KW-0378">Hydrolase</keyword>
<protein>
    <recommendedName>
        <fullName evidence="8">Peptidase M48 domain-containing protein</fullName>
    </recommendedName>
</protein>
<feature type="transmembrane region" description="Helical" evidence="7">
    <location>
        <begin position="86"/>
        <end position="103"/>
    </location>
</feature>
<gene>
    <name evidence="9" type="ORF">EJN92_00040</name>
</gene>
<sequence length="104" mass="11489">MFNTYTALSDEKVKQPILSMARANGVPADNVYQFDASKQSNRISANVSGIFGSAAVRLNDNLLKRTSQPEIEAVMGHELGHYVLNHVYHFLLTFGVLLVVVLLL</sequence>
<keyword evidence="10" id="KW-1185">Reference proteome</keyword>
<dbReference type="InterPro" id="IPR001915">
    <property type="entry name" value="Peptidase_M48"/>
</dbReference>
<evidence type="ECO:0000256" key="5">
    <source>
        <dbReference type="ARBA" id="ARBA00023049"/>
    </source>
</evidence>
<dbReference type="Gene3D" id="3.30.2010.10">
    <property type="entry name" value="Metalloproteases ('zincins'), catalytic domain"/>
    <property type="match status" value="1"/>
</dbReference>
<dbReference type="EMBL" id="CP034464">
    <property type="protein sequence ID" value="AZP10561.1"/>
    <property type="molecule type" value="Genomic_DNA"/>
</dbReference>
<evidence type="ECO:0000256" key="4">
    <source>
        <dbReference type="ARBA" id="ARBA00022833"/>
    </source>
</evidence>
<evidence type="ECO:0000256" key="3">
    <source>
        <dbReference type="ARBA" id="ARBA00022801"/>
    </source>
</evidence>
<evidence type="ECO:0000259" key="8">
    <source>
        <dbReference type="Pfam" id="PF01435"/>
    </source>
</evidence>
<keyword evidence="7" id="KW-1133">Transmembrane helix</keyword>
<dbReference type="AlphaFoldDB" id="A0A3S9HEI3"/>
<evidence type="ECO:0000256" key="1">
    <source>
        <dbReference type="ARBA" id="ARBA00022670"/>
    </source>
</evidence>
<evidence type="ECO:0000256" key="7">
    <source>
        <dbReference type="SAM" id="Phobius"/>
    </source>
</evidence>